<evidence type="ECO:0000256" key="1">
    <source>
        <dbReference type="SAM" id="Phobius"/>
    </source>
</evidence>
<keyword evidence="1" id="KW-0812">Transmembrane</keyword>
<feature type="domain" description="DUF6460" evidence="2">
    <location>
        <begin position="52"/>
        <end position="85"/>
    </location>
</feature>
<dbReference type="EMBL" id="CP017315">
    <property type="protein sequence ID" value="AQS41869.1"/>
    <property type="molecule type" value="Genomic_DNA"/>
</dbReference>
<dbReference type="Proteomes" id="UP000188912">
    <property type="component" value="Chromosome"/>
</dbReference>
<protein>
    <recommendedName>
        <fullName evidence="2">DUF6460 domain-containing protein</fullName>
    </recommendedName>
</protein>
<accession>A0A1U9JVH6</accession>
<organism evidence="3 4">
    <name type="scientific">Candidatus Tokpelaia hoelldobleri</name>
    <dbReference type="NCBI Taxonomy" id="1902579"/>
    <lineage>
        <taxon>Bacteria</taxon>
        <taxon>Pseudomonadati</taxon>
        <taxon>Pseudomonadota</taxon>
        <taxon>Alphaproteobacteria</taxon>
        <taxon>Hyphomicrobiales</taxon>
        <taxon>Candidatus Tokpelaia</taxon>
    </lineage>
</organism>
<dbReference type="KEGG" id="thd:BHV28_11830"/>
<evidence type="ECO:0000259" key="2">
    <source>
        <dbReference type="Pfam" id="PF20061"/>
    </source>
</evidence>
<reference evidence="3 4" key="1">
    <citation type="journal article" date="2010" name="Science">
        <title>Genomic comparison of the ants Camponotus floridanus and Harpegnathos saltator.</title>
        <authorList>
            <person name="Bonasio R."/>
            <person name="Zhang G."/>
            <person name="Ye C."/>
            <person name="Mutti N.S."/>
            <person name="Fang X."/>
            <person name="Qin N."/>
            <person name="Donahue G."/>
            <person name="Yang P."/>
            <person name="Li Q."/>
            <person name="Li C."/>
            <person name="Zhang P."/>
            <person name="Huang Z."/>
            <person name="Berger S.L."/>
            <person name="Reinberg D."/>
            <person name="Wang J."/>
            <person name="Liebig J."/>
        </authorList>
    </citation>
    <scope>NUCLEOTIDE SEQUENCE [LARGE SCALE GENOMIC DNA]</scope>
    <source>
        <strain evidence="3 4">Hsal</strain>
    </source>
</reference>
<evidence type="ECO:0000313" key="3">
    <source>
        <dbReference type="EMBL" id="AQS41869.1"/>
    </source>
</evidence>
<keyword evidence="4" id="KW-1185">Reference proteome</keyword>
<dbReference type="InterPro" id="IPR045594">
    <property type="entry name" value="DUF6460"/>
</dbReference>
<keyword evidence="1" id="KW-1133">Transmembrane helix</keyword>
<proteinExistence type="predicted"/>
<name>A0A1U9JVH6_9HYPH</name>
<dbReference type="STRING" id="1902579.BHV28_11830"/>
<gene>
    <name evidence="3" type="ORF">BHV28_11830</name>
</gene>
<dbReference type="Pfam" id="PF20061">
    <property type="entry name" value="DUF6460"/>
    <property type="match status" value="1"/>
</dbReference>
<keyword evidence="1" id="KW-0472">Membrane</keyword>
<evidence type="ECO:0000313" key="4">
    <source>
        <dbReference type="Proteomes" id="UP000188912"/>
    </source>
</evidence>
<feature type="transmembrane region" description="Helical" evidence="1">
    <location>
        <begin position="66"/>
        <end position="85"/>
    </location>
</feature>
<feature type="transmembrane region" description="Helical" evidence="1">
    <location>
        <begin position="16"/>
        <end position="34"/>
    </location>
</feature>
<sequence length="88" mass="9653">MSKSVNAFLGGSAGRVIFKLFVISLIVGFILKMLGLSPAELWGRVYNFFLGLWNMGFAAFGSLFDILLVGALVVVPIFLIVRLLGSWR</sequence>
<reference evidence="3 4" key="2">
    <citation type="journal article" date="2016" name="Sci. Rep.">
        <title>The genome of Rhizobiales bacteria in predatory ants reveals urease gene functions but no genes for nitrogen fixation.</title>
        <authorList>
            <person name="Neuvonen M.M."/>
            <person name="Tamarit D."/>
            <person name="Naslund K."/>
            <person name="Liebig J."/>
            <person name="Feldhaar H."/>
            <person name="Moran N.A."/>
            <person name="Guy L."/>
            <person name="Andersson S.G."/>
        </authorList>
    </citation>
    <scope>NUCLEOTIDE SEQUENCE [LARGE SCALE GENOMIC DNA]</scope>
    <source>
        <strain evidence="3 4">Hsal</strain>
    </source>
</reference>
<dbReference type="AlphaFoldDB" id="A0A1U9JVH6"/>